<evidence type="ECO:0000256" key="3">
    <source>
        <dbReference type="ARBA" id="ARBA00022771"/>
    </source>
</evidence>
<dbReference type="Pfam" id="PF21323">
    <property type="entry name" value="KDM5_C-hel"/>
    <property type="match status" value="1"/>
</dbReference>
<feature type="domain" description="JmjN" evidence="8">
    <location>
        <begin position="48"/>
        <end position="89"/>
    </location>
</feature>
<evidence type="ECO:0000313" key="11">
    <source>
        <dbReference type="Proteomes" id="UP000187455"/>
    </source>
</evidence>
<dbReference type="InterPro" id="IPR013637">
    <property type="entry name" value="Lys_sp_deMease-like_dom"/>
</dbReference>
<evidence type="ECO:0000256" key="2">
    <source>
        <dbReference type="ARBA" id="ARBA00022723"/>
    </source>
</evidence>
<evidence type="ECO:0000256" key="4">
    <source>
        <dbReference type="ARBA" id="ARBA00022833"/>
    </source>
</evidence>
<dbReference type="Pfam" id="PF02375">
    <property type="entry name" value="JmjN"/>
    <property type="match status" value="1"/>
</dbReference>
<keyword evidence="3" id="KW-0863">Zinc-finger</keyword>
<keyword evidence="6" id="KW-0539">Nucleus</keyword>
<dbReference type="Gene3D" id="3.30.40.10">
    <property type="entry name" value="Zinc/RING finger domain, C3HC4 (zinc finger)"/>
    <property type="match status" value="1"/>
</dbReference>
<dbReference type="InterPro" id="IPR019786">
    <property type="entry name" value="Zinc_finger_PHD-type_CS"/>
</dbReference>
<dbReference type="GO" id="GO:0034647">
    <property type="term" value="F:histone H3K4me/H3K4me2/H3K4me3 demethylase activity"/>
    <property type="evidence" value="ECO:0007669"/>
    <property type="project" value="TreeGrafter"/>
</dbReference>
<feature type="domain" description="JmjC" evidence="9">
    <location>
        <begin position="322"/>
        <end position="488"/>
    </location>
</feature>
<feature type="compositionally biased region" description="Polar residues" evidence="7">
    <location>
        <begin position="200"/>
        <end position="224"/>
    </location>
</feature>
<dbReference type="STRING" id="133383.A0A1R0H6D3"/>
<dbReference type="GO" id="GO:0003677">
    <property type="term" value="F:DNA binding"/>
    <property type="evidence" value="ECO:0007669"/>
    <property type="project" value="InterPro"/>
</dbReference>
<dbReference type="PANTHER" id="PTHR10694">
    <property type="entry name" value="LYSINE-SPECIFIC DEMETHYLASE"/>
    <property type="match status" value="1"/>
</dbReference>
<dbReference type="PROSITE" id="PS51183">
    <property type="entry name" value="JMJN"/>
    <property type="match status" value="1"/>
</dbReference>
<comment type="caution">
    <text evidence="10">The sequence shown here is derived from an EMBL/GenBank/DDBJ whole genome shotgun (WGS) entry which is preliminary data.</text>
</comment>
<evidence type="ECO:0000259" key="9">
    <source>
        <dbReference type="PROSITE" id="PS51184"/>
    </source>
</evidence>
<dbReference type="SMART" id="SM00545">
    <property type="entry name" value="JmjN"/>
    <property type="match status" value="1"/>
</dbReference>
<dbReference type="Proteomes" id="UP000187455">
    <property type="component" value="Unassembled WGS sequence"/>
</dbReference>
<dbReference type="SMART" id="SM01014">
    <property type="entry name" value="ARID"/>
    <property type="match status" value="1"/>
</dbReference>
<dbReference type="SUPFAM" id="SSF57903">
    <property type="entry name" value="FYVE/PHD zinc finger"/>
    <property type="match status" value="1"/>
</dbReference>
<comment type="subcellular location">
    <subcellularLocation>
        <location evidence="1">Nucleus</location>
    </subcellularLocation>
</comment>
<dbReference type="OrthoDB" id="1678912at2759"/>
<dbReference type="InterPro" id="IPR001965">
    <property type="entry name" value="Znf_PHD"/>
</dbReference>
<gene>
    <name evidence="10" type="ORF">AYI68_g1131</name>
</gene>
<evidence type="ECO:0000256" key="7">
    <source>
        <dbReference type="SAM" id="MobiDB-lite"/>
    </source>
</evidence>
<organism evidence="10 11">
    <name type="scientific">Smittium mucronatum</name>
    <dbReference type="NCBI Taxonomy" id="133383"/>
    <lineage>
        <taxon>Eukaryota</taxon>
        <taxon>Fungi</taxon>
        <taxon>Fungi incertae sedis</taxon>
        <taxon>Zoopagomycota</taxon>
        <taxon>Kickxellomycotina</taxon>
        <taxon>Harpellomycetes</taxon>
        <taxon>Harpellales</taxon>
        <taxon>Legeriomycetaceae</taxon>
        <taxon>Smittium</taxon>
    </lineage>
</organism>
<dbReference type="InterPro" id="IPR048615">
    <property type="entry name" value="KDM5_C-hel"/>
</dbReference>
<dbReference type="Gene3D" id="2.60.120.650">
    <property type="entry name" value="Cupin"/>
    <property type="match status" value="1"/>
</dbReference>
<dbReference type="InterPro" id="IPR011011">
    <property type="entry name" value="Znf_FYVE_PHD"/>
</dbReference>
<keyword evidence="2" id="KW-0479">Metal-binding</keyword>
<dbReference type="Pfam" id="PF02373">
    <property type="entry name" value="JmjC"/>
    <property type="match status" value="1"/>
</dbReference>
<keyword evidence="5" id="KW-0408">Iron</keyword>
<keyword evidence="4" id="KW-0862">Zinc</keyword>
<accession>A0A1R0H6D3</accession>
<dbReference type="InterPro" id="IPR003349">
    <property type="entry name" value="JmjN"/>
</dbReference>
<feature type="compositionally biased region" description="Low complexity" evidence="7">
    <location>
        <begin position="15"/>
        <end position="29"/>
    </location>
</feature>
<evidence type="ECO:0000256" key="6">
    <source>
        <dbReference type="ARBA" id="ARBA00023242"/>
    </source>
</evidence>
<evidence type="ECO:0000256" key="1">
    <source>
        <dbReference type="ARBA" id="ARBA00004123"/>
    </source>
</evidence>
<dbReference type="InterPro" id="IPR013083">
    <property type="entry name" value="Znf_RING/FYVE/PHD"/>
</dbReference>
<dbReference type="SMART" id="SM00249">
    <property type="entry name" value="PHD"/>
    <property type="match status" value="2"/>
</dbReference>
<reference evidence="10 11" key="1">
    <citation type="journal article" date="2016" name="Mol. Biol. Evol.">
        <title>Genome-Wide Survey of Gut Fungi (Harpellales) Reveals the First Horizontally Transferred Ubiquitin Gene from a Mosquito Host.</title>
        <authorList>
            <person name="Wang Y."/>
            <person name="White M.M."/>
            <person name="Kvist S."/>
            <person name="Moncalvo J.M."/>
        </authorList>
    </citation>
    <scope>NUCLEOTIDE SEQUENCE [LARGE SCALE GENOMIC DNA]</scope>
    <source>
        <strain evidence="10 11">ALG-7-W6</strain>
    </source>
</reference>
<sequence>MVVQIVPNIEPNIGSTSRRNSNYRTNNSSFLQDNPKAHRPNYFDLPEAKTYYPNEIEFRDPLAFIRSIRQEAEKHGICKIVPPKDWKPQFSIDINVTANKLWADIGRSMDYDRKSCTSLSNSLKMAYLKIVKPYEDYILDSNSLSSSRNDSFNNTVDLDQSDKYTDPSIINNTHSSPNSKRPIFYPDKQDNLNKRRKSDSYSQDTIVENQDLSSSPNKYQEDSTITADSDEYYLKYGFEDGKTYSLPEFKKRNDSLKSRIFSSYFNNVNSQSNKVPSEVVERTFWKLVSSFNNDLEVEYGADIPTSVYGSGFPTIEKQPLNKYSSDSWNLTNIPFSRHSLFNYLKENINGMTDPWLYVGMCLSAFCWHNEDNYSYSINYMHWGDTKTWYSVPASQCSDFERVMKNSMPELFDNDPGLLFNLVTMLSPKILVDNNIPVFTIDQNPGEFIITFPQAYHSGFNQGLNFNEAVNFITSDWIEFGEASIIHYQKYKKVPAFSHEELVCNINKSFLDSNTMRPKWLVNAISRLVNNEISGRNSFKTFSKTLEVKNIIFSQYTIPENAQIYGSIFEENLEFLEFSNIPVNCSNCQRFCYFSCLSLVLKLDKSKKFFCLNCFVNNKNDNSFDFNDLSEVKLVLRFSDSDLFILPRNSDERPWEWLNSMWKVIELSKFPTIDLLYNDKNFTKSPVRPGYSNNLPVVLIEIPPSLKESKKNSQINLSVYRSILNYSKYYLQSDLIPKVFSNHLNDLKKFVQKSNYLCAIVQFFLKSSNRNESLKRITKCNILLAKAVFDPPVLALLDSNPPLSKDDNSSFELKLIPQSVKEIFRKLRDHCNSEVCLPIASFDGVSPLDGLDLETVNFYEMSDKYLDAEPPLYKSFENSLSPIENEILLKSYHTLPSLTDKAPEDDVITIADIKSSSAALSTPHNNLRVKRITNTYNKDVSPYVFKRSINRAEKNSPTLGSRTDHMNKPENVYNYCLGVTKGEMTKSIDSFFKKVWSIRNADEEDEDDDDMITSPFSIEHLESILPEFEYLNISCPELDELVKWHKEAMSINHLAKVYLYSLYKKRLVDLYIGDFGLFKLKSGLNKREIDPDNEDNIFSMQDIDLLISRGSVLNLKLEFIDILKLARDSIAWYFEVTHDFSHRTLTLDRMIEFLKQALQLNLPPDQPEFARLLKLKGDIMKWDQEVSSMLGLNKSPQSEKIPLTLRTCATLLERGNNMEFHPFLYFELKAIHSNMLDLQSRVDSVVDRAQLPHFLKRPGLLEAQELYAQIEKIDGSKNYTFAPSSAAKLRDFILESENWLFQISNSFAKPNVQRPVADILLNLSRRTSRGLKVLDKIYSILNDNSEFKTESSGAISPDLLSKLDFAILSIVKNEDDFKIDIKHRNNTGTHDNNILDETCICQLGEVGATLRCSSCPLVYHTKCLKLSKKTLENMENLVCMACNPEFRIFRFTKCPSISSLTNLIESGRKLNLYNQELEHLLNIILDVRNIVNKIMGIIKSIESISEYCDNISPNHDKVIDIQNSQIFKSIYRVCLLVFLGIEIDISNESFNALECNGSFFEPFLRKSINDGSLGNPSSYIPTATNKAKRKPRLSRAKVFDDIIQNQFLNLENQETFVNRAEVLNFGESNFNNENIDFPLNVIDQENLESHNINNSLEVYGSNDQRSFMLINNLNQQDLSLAEENSLIGDSNYHADNLVTHENADVDVDYDYGLDKNPLLTTKDLLERGYLGQDIKDIEFCICLSNPLTDPRWNSNNSLVLKCDFCREYFHLECGYISYNQAITISNNQTIREMCGAQDDVNSEMCSPDILQAYMCPICSYNNNIPYSFGDVELDLS</sequence>
<dbReference type="InterPro" id="IPR003347">
    <property type="entry name" value="JmjC_dom"/>
</dbReference>
<keyword evidence="10" id="KW-0489">Methyltransferase</keyword>
<dbReference type="GO" id="GO:0008168">
    <property type="term" value="F:methyltransferase activity"/>
    <property type="evidence" value="ECO:0007669"/>
    <property type="project" value="UniProtKB-KW"/>
</dbReference>
<dbReference type="PROSITE" id="PS51184">
    <property type="entry name" value="JMJC"/>
    <property type="match status" value="1"/>
</dbReference>
<dbReference type="GO" id="GO:0000785">
    <property type="term" value="C:chromatin"/>
    <property type="evidence" value="ECO:0007669"/>
    <property type="project" value="TreeGrafter"/>
</dbReference>
<keyword evidence="10" id="KW-0808">Transferase</keyword>
<dbReference type="SUPFAM" id="SSF46774">
    <property type="entry name" value="ARID-like"/>
    <property type="match status" value="1"/>
</dbReference>
<dbReference type="PROSITE" id="PS01359">
    <property type="entry name" value="ZF_PHD_1"/>
    <property type="match status" value="1"/>
</dbReference>
<feature type="region of interest" description="Disordered" evidence="7">
    <location>
        <begin position="12"/>
        <end position="31"/>
    </location>
</feature>
<protein>
    <submittedName>
        <fullName evidence="10">Lysine-specific demethylase lid</fullName>
    </submittedName>
</protein>
<dbReference type="SUPFAM" id="SSF51197">
    <property type="entry name" value="Clavaminate synthase-like"/>
    <property type="match status" value="1"/>
</dbReference>
<evidence type="ECO:0000256" key="5">
    <source>
        <dbReference type="ARBA" id="ARBA00023004"/>
    </source>
</evidence>
<evidence type="ECO:0000259" key="8">
    <source>
        <dbReference type="PROSITE" id="PS51183"/>
    </source>
</evidence>
<dbReference type="SMART" id="SM00558">
    <property type="entry name" value="JmjC"/>
    <property type="match status" value="1"/>
</dbReference>
<dbReference type="EMBL" id="LSSL01000393">
    <property type="protein sequence ID" value="OLY84697.1"/>
    <property type="molecule type" value="Genomic_DNA"/>
</dbReference>
<dbReference type="GO" id="GO:0008270">
    <property type="term" value="F:zinc ion binding"/>
    <property type="evidence" value="ECO:0007669"/>
    <property type="project" value="UniProtKB-KW"/>
</dbReference>
<dbReference type="Gene3D" id="1.10.150.60">
    <property type="entry name" value="ARID DNA-binding domain"/>
    <property type="match status" value="1"/>
</dbReference>
<name>A0A1R0H6D3_9FUNG</name>
<dbReference type="GO" id="GO:0032259">
    <property type="term" value="P:methylation"/>
    <property type="evidence" value="ECO:0007669"/>
    <property type="project" value="UniProtKB-KW"/>
</dbReference>
<feature type="compositionally biased region" description="Polar residues" evidence="7">
    <location>
        <begin position="168"/>
        <end position="179"/>
    </location>
</feature>
<dbReference type="InterPro" id="IPR036431">
    <property type="entry name" value="ARID_dom_sf"/>
</dbReference>
<dbReference type="Pfam" id="PF08429">
    <property type="entry name" value="PLU-1"/>
    <property type="match status" value="1"/>
</dbReference>
<evidence type="ECO:0000313" key="10">
    <source>
        <dbReference type="EMBL" id="OLY84697.1"/>
    </source>
</evidence>
<feature type="region of interest" description="Disordered" evidence="7">
    <location>
        <begin position="146"/>
        <end position="224"/>
    </location>
</feature>
<keyword evidence="11" id="KW-1185">Reference proteome</keyword>
<dbReference type="GO" id="GO:0005634">
    <property type="term" value="C:nucleus"/>
    <property type="evidence" value="ECO:0007669"/>
    <property type="project" value="UniProtKB-SubCell"/>
</dbReference>
<dbReference type="PANTHER" id="PTHR10694:SF33">
    <property type="entry name" value="LYSINE-SPECIFIC DEMETHYLASE 5"/>
    <property type="match status" value="1"/>
</dbReference>
<dbReference type="GO" id="GO:0006355">
    <property type="term" value="P:regulation of DNA-templated transcription"/>
    <property type="evidence" value="ECO:0007669"/>
    <property type="project" value="TreeGrafter"/>
</dbReference>
<proteinExistence type="predicted"/>